<evidence type="ECO:0000259" key="1">
    <source>
        <dbReference type="Pfam" id="PF13843"/>
    </source>
</evidence>
<organism evidence="2 3">
    <name type="scientific">Phytophthora nicotianae</name>
    <name type="common">Potato buckeye rot agent</name>
    <name type="synonym">Phytophthora parasitica</name>
    <dbReference type="NCBI Taxonomy" id="4792"/>
    <lineage>
        <taxon>Eukaryota</taxon>
        <taxon>Sar</taxon>
        <taxon>Stramenopiles</taxon>
        <taxon>Oomycota</taxon>
        <taxon>Peronosporomycetes</taxon>
        <taxon>Peronosporales</taxon>
        <taxon>Peronosporaceae</taxon>
        <taxon>Phytophthora</taxon>
    </lineage>
</organism>
<gene>
    <name evidence="2" type="ORF">AM588_10002394</name>
</gene>
<feature type="domain" description="PiggyBac transposable element-derived protein" evidence="1">
    <location>
        <begin position="178"/>
        <end position="232"/>
    </location>
</feature>
<name>A0A0W8CPW8_PHYNI</name>
<accession>A0A0W8CPW8</accession>
<comment type="caution">
    <text evidence="2">The sequence shown here is derived from an EMBL/GenBank/DDBJ whole genome shotgun (WGS) entry which is preliminary data.</text>
</comment>
<evidence type="ECO:0000313" key="3">
    <source>
        <dbReference type="Proteomes" id="UP000054636"/>
    </source>
</evidence>
<dbReference type="InterPro" id="IPR029526">
    <property type="entry name" value="PGBD"/>
</dbReference>
<dbReference type="PANTHER" id="PTHR46599:SF3">
    <property type="entry name" value="PIGGYBAC TRANSPOSABLE ELEMENT-DERIVED PROTEIN 4"/>
    <property type="match status" value="1"/>
</dbReference>
<evidence type="ECO:0000313" key="2">
    <source>
        <dbReference type="EMBL" id="KUF85964.1"/>
    </source>
</evidence>
<proteinExistence type="predicted"/>
<dbReference type="Proteomes" id="UP000054636">
    <property type="component" value="Unassembled WGS sequence"/>
</dbReference>
<dbReference type="Pfam" id="PF13843">
    <property type="entry name" value="DDE_Tnp_1_7"/>
    <property type="match status" value="1"/>
</dbReference>
<reference evidence="2 3" key="1">
    <citation type="submission" date="2015-11" db="EMBL/GenBank/DDBJ databases">
        <title>Genomes and virulence difference between two physiological races of Phytophthora nicotianae.</title>
        <authorList>
            <person name="Liu H."/>
            <person name="Ma X."/>
            <person name="Yu H."/>
            <person name="Fang D."/>
            <person name="Li Y."/>
            <person name="Wang X."/>
            <person name="Wang W."/>
            <person name="Dong Y."/>
            <person name="Xiao B."/>
        </authorList>
    </citation>
    <scope>NUCLEOTIDE SEQUENCE [LARGE SCALE GENOMIC DNA]</scope>
    <source>
        <strain evidence="3">race 1</strain>
    </source>
</reference>
<dbReference type="AlphaFoldDB" id="A0A0W8CPW8"/>
<dbReference type="PANTHER" id="PTHR46599">
    <property type="entry name" value="PIGGYBAC TRANSPOSABLE ELEMENT-DERIVED PROTEIN 4"/>
    <property type="match status" value="1"/>
</dbReference>
<dbReference type="EMBL" id="LNFP01001510">
    <property type="protein sequence ID" value="KUF85964.1"/>
    <property type="molecule type" value="Genomic_DNA"/>
</dbReference>
<sequence>MVAFTPDKETWMKAKSYKLIGTSYIIGRVYRHVKKGRSARLFQIHWLDSQFQNTVETVGVGIVQRGVKNYVALTRVRNPNWRVLVEPDPTDVIDIGADNSDLEEEEIGAFDPGSVLPSSLAEVEAIRNMRFVPREDVQAPSYLYVHADGTTKTYARPEFKHMFEHSASSSFFAYIPIYFWRQVVHETNRYATVNDIRIINPFTLDEMMVFLGILFYMTTNDKGEYANYWGHKRKT</sequence>
<protein>
    <recommendedName>
        <fullName evidence="1">PiggyBac transposable element-derived protein domain-containing protein</fullName>
    </recommendedName>
</protein>